<feature type="compositionally biased region" description="Acidic residues" evidence="1">
    <location>
        <begin position="90"/>
        <end position="114"/>
    </location>
</feature>
<dbReference type="Gene3D" id="2.40.10.120">
    <property type="match status" value="1"/>
</dbReference>
<feature type="compositionally biased region" description="Low complexity" evidence="1">
    <location>
        <begin position="70"/>
        <end position="79"/>
    </location>
</feature>
<dbReference type="SUPFAM" id="SSF50494">
    <property type="entry name" value="Trypsin-like serine proteases"/>
    <property type="match status" value="1"/>
</dbReference>
<protein>
    <recommendedName>
        <fullName evidence="3">Peptidase S1 domain-containing protein</fullName>
    </recommendedName>
</protein>
<name>A0A7S1K4Y9_9ALVE</name>
<feature type="region of interest" description="Disordered" evidence="1">
    <location>
        <begin position="70"/>
        <end position="157"/>
    </location>
</feature>
<proteinExistence type="predicted"/>
<feature type="compositionally biased region" description="Low complexity" evidence="1">
    <location>
        <begin position="121"/>
        <end position="133"/>
    </location>
</feature>
<dbReference type="Pfam" id="PF13365">
    <property type="entry name" value="Trypsin_2"/>
    <property type="match status" value="1"/>
</dbReference>
<evidence type="ECO:0000256" key="1">
    <source>
        <dbReference type="SAM" id="MobiDB-lite"/>
    </source>
</evidence>
<accession>A0A7S1K4Y9</accession>
<feature type="compositionally biased region" description="Pro residues" evidence="1">
    <location>
        <begin position="138"/>
        <end position="149"/>
    </location>
</feature>
<evidence type="ECO:0008006" key="3">
    <source>
        <dbReference type="Google" id="ProtNLM"/>
    </source>
</evidence>
<reference evidence="2" key="1">
    <citation type="submission" date="2021-01" db="EMBL/GenBank/DDBJ databases">
        <authorList>
            <person name="Corre E."/>
            <person name="Pelletier E."/>
            <person name="Niang G."/>
            <person name="Scheremetjew M."/>
            <person name="Finn R."/>
            <person name="Kale V."/>
            <person name="Holt S."/>
            <person name="Cochrane G."/>
            <person name="Meng A."/>
            <person name="Brown T."/>
            <person name="Cohen L."/>
        </authorList>
    </citation>
    <scope>NUCLEOTIDE SEQUENCE</scope>
    <source>
        <strain evidence="2">CCMP3346</strain>
    </source>
</reference>
<dbReference type="AlphaFoldDB" id="A0A7S1K4Y9"/>
<dbReference type="EMBL" id="HBGB01031469">
    <property type="protein sequence ID" value="CAD9063415.1"/>
    <property type="molecule type" value="Transcribed_RNA"/>
</dbReference>
<dbReference type="InterPro" id="IPR009003">
    <property type="entry name" value="Peptidase_S1_PA"/>
</dbReference>
<gene>
    <name evidence="2" type="ORF">VBRA1451_LOCUS18485</name>
</gene>
<feature type="region of interest" description="Disordered" evidence="1">
    <location>
        <begin position="170"/>
        <end position="196"/>
    </location>
</feature>
<feature type="region of interest" description="Disordered" evidence="1">
    <location>
        <begin position="234"/>
        <end position="258"/>
    </location>
</feature>
<feature type="compositionally biased region" description="Low complexity" evidence="1">
    <location>
        <begin position="172"/>
        <end position="183"/>
    </location>
</feature>
<sequence length="486" mass="53019">MFRSWSVARTRHGMGASVRECRCYVWRASSSHSKRTARWPRQERRAFEKRTARWMRCGVMGALPIFMTTAASEEASPSSEDGDAWRSEDAEADQGEDTHDDSDASEVGDDEDADALTANDETATPPEKAAPPHQADKAPPPADAAPPTKPAEGDKDTTLSELETDKLRSADEAPAAPPADDVAVPPPPPSEPSVITGGAIQSYSELYLPTVMIHAPSSRPYVQGSGVIVYSGEAPKPAATGKKGKGSGGGGGGDAEAAHGDEEARYATYILTNHHVIKDCIHYEHEWDPIKRADRKVEKKVSVEVIIPQHLSTYKIIGKMTITADIVAYWPGSEKKQYSRDLALLRLRDTDHQYIAAYLLPKDAPDKPAPLDQVQAVGFPGGVGPILTEGYMSRYWTDEYNYDWWTYSAMTTRGNSGGGVFRWSSTRGHWELVALSALVYAVPGNPSHIGHAIPITRAYDLMRIHGLSFIYEKPSGQTWEQVSGSA</sequence>
<evidence type="ECO:0000313" key="2">
    <source>
        <dbReference type="EMBL" id="CAD9063415.1"/>
    </source>
</evidence>
<organism evidence="2">
    <name type="scientific">Vitrella brassicaformis</name>
    <dbReference type="NCBI Taxonomy" id="1169539"/>
    <lineage>
        <taxon>Eukaryota</taxon>
        <taxon>Sar</taxon>
        <taxon>Alveolata</taxon>
        <taxon>Colpodellida</taxon>
        <taxon>Vitrellaceae</taxon>
        <taxon>Vitrella</taxon>
    </lineage>
</organism>